<dbReference type="Proteomes" id="UP000002051">
    <property type="component" value="Chromosome 3"/>
</dbReference>
<reference evidence="1 3" key="1">
    <citation type="journal article" date="2011" name="Nature">
        <title>The Medicago genome provides insight into the evolution of rhizobial symbioses.</title>
        <authorList>
            <person name="Young N.D."/>
            <person name="Debelle F."/>
            <person name="Oldroyd G.E."/>
            <person name="Geurts R."/>
            <person name="Cannon S.B."/>
            <person name="Udvardi M.K."/>
            <person name="Benedito V.A."/>
            <person name="Mayer K.F."/>
            <person name="Gouzy J."/>
            <person name="Schoof H."/>
            <person name="Van de Peer Y."/>
            <person name="Proost S."/>
            <person name="Cook D.R."/>
            <person name="Meyers B.C."/>
            <person name="Spannagl M."/>
            <person name="Cheung F."/>
            <person name="De Mita S."/>
            <person name="Krishnakumar V."/>
            <person name="Gundlach H."/>
            <person name="Zhou S."/>
            <person name="Mudge J."/>
            <person name="Bharti A.K."/>
            <person name="Murray J.D."/>
            <person name="Naoumkina M.A."/>
            <person name="Rosen B."/>
            <person name="Silverstein K.A."/>
            <person name="Tang H."/>
            <person name="Rombauts S."/>
            <person name="Zhao P.X."/>
            <person name="Zhou P."/>
            <person name="Barbe V."/>
            <person name="Bardou P."/>
            <person name="Bechner M."/>
            <person name="Bellec A."/>
            <person name="Berger A."/>
            <person name="Berges H."/>
            <person name="Bidwell S."/>
            <person name="Bisseling T."/>
            <person name="Choisne N."/>
            <person name="Couloux A."/>
            <person name="Denny R."/>
            <person name="Deshpande S."/>
            <person name="Dai X."/>
            <person name="Doyle J.J."/>
            <person name="Dudez A.M."/>
            <person name="Farmer A.D."/>
            <person name="Fouteau S."/>
            <person name="Franken C."/>
            <person name="Gibelin C."/>
            <person name="Gish J."/>
            <person name="Goldstein S."/>
            <person name="Gonzalez A.J."/>
            <person name="Green P.J."/>
            <person name="Hallab A."/>
            <person name="Hartog M."/>
            <person name="Hua A."/>
            <person name="Humphray S.J."/>
            <person name="Jeong D.H."/>
            <person name="Jing Y."/>
            <person name="Jocker A."/>
            <person name="Kenton S.M."/>
            <person name="Kim D.J."/>
            <person name="Klee K."/>
            <person name="Lai H."/>
            <person name="Lang C."/>
            <person name="Lin S."/>
            <person name="Macmil S.L."/>
            <person name="Magdelenat G."/>
            <person name="Matthews L."/>
            <person name="McCorrison J."/>
            <person name="Monaghan E.L."/>
            <person name="Mun J.H."/>
            <person name="Najar F.Z."/>
            <person name="Nicholson C."/>
            <person name="Noirot C."/>
            <person name="O'Bleness M."/>
            <person name="Paule C.R."/>
            <person name="Poulain J."/>
            <person name="Prion F."/>
            <person name="Qin B."/>
            <person name="Qu C."/>
            <person name="Retzel E.F."/>
            <person name="Riddle C."/>
            <person name="Sallet E."/>
            <person name="Samain S."/>
            <person name="Samson N."/>
            <person name="Sanders I."/>
            <person name="Saurat O."/>
            <person name="Scarpelli C."/>
            <person name="Schiex T."/>
            <person name="Segurens B."/>
            <person name="Severin A.J."/>
            <person name="Sherrier D.J."/>
            <person name="Shi R."/>
            <person name="Sims S."/>
            <person name="Singer S.R."/>
            <person name="Sinharoy S."/>
            <person name="Sterck L."/>
            <person name="Viollet A."/>
            <person name="Wang B.B."/>
            <person name="Wang K."/>
            <person name="Wang M."/>
            <person name="Wang X."/>
            <person name="Warfsmann J."/>
            <person name="Weissenbach J."/>
            <person name="White D.D."/>
            <person name="White J.D."/>
            <person name="Wiley G.B."/>
            <person name="Wincker P."/>
            <person name="Xing Y."/>
            <person name="Yang L."/>
            <person name="Yao Z."/>
            <person name="Ying F."/>
            <person name="Zhai J."/>
            <person name="Zhou L."/>
            <person name="Zuber A."/>
            <person name="Denarie J."/>
            <person name="Dixon R.A."/>
            <person name="May G.D."/>
            <person name="Schwartz D.C."/>
            <person name="Rogers J."/>
            <person name="Quetier F."/>
            <person name="Town C.D."/>
            <person name="Roe B.A."/>
        </authorList>
    </citation>
    <scope>NUCLEOTIDE SEQUENCE [LARGE SCALE GENOMIC DNA]</scope>
    <source>
        <strain evidence="1">A17</strain>
        <strain evidence="2 3">cv. Jemalong A17</strain>
    </source>
</reference>
<proteinExistence type="predicted"/>
<accession>A0A072V1I6</accession>
<gene>
    <name evidence="1" type="ordered locus">MTR_3g094110</name>
</gene>
<reference evidence="1 3" key="2">
    <citation type="journal article" date="2014" name="BMC Genomics">
        <title>An improved genome release (version Mt4.0) for the model legume Medicago truncatula.</title>
        <authorList>
            <person name="Tang H."/>
            <person name="Krishnakumar V."/>
            <person name="Bidwell S."/>
            <person name="Rosen B."/>
            <person name="Chan A."/>
            <person name="Zhou S."/>
            <person name="Gentzbittel L."/>
            <person name="Childs K.L."/>
            <person name="Yandell M."/>
            <person name="Gundlach H."/>
            <person name="Mayer K.F."/>
            <person name="Schwartz D.C."/>
            <person name="Town C.D."/>
        </authorList>
    </citation>
    <scope>GENOME REANNOTATION</scope>
    <source>
        <strain evidence="1">A17</strain>
        <strain evidence="2 3">cv. Jemalong A17</strain>
    </source>
</reference>
<evidence type="ECO:0000313" key="3">
    <source>
        <dbReference type="Proteomes" id="UP000002051"/>
    </source>
</evidence>
<evidence type="ECO:0000313" key="2">
    <source>
        <dbReference type="EnsemblPlants" id="KEH35556"/>
    </source>
</evidence>
<dbReference type="AlphaFoldDB" id="A0A072V1I6"/>
<evidence type="ECO:0000313" key="1">
    <source>
        <dbReference type="EMBL" id="KEH35556.1"/>
    </source>
</evidence>
<name>A0A072V1I6_MEDTR</name>
<dbReference type="EMBL" id="CM001219">
    <property type="protein sequence ID" value="KEH35556.1"/>
    <property type="molecule type" value="Genomic_DNA"/>
</dbReference>
<protein>
    <submittedName>
        <fullName evidence="1">Transposable element protein, putative</fullName>
    </submittedName>
</protein>
<dbReference type="EnsemblPlants" id="KEH35556">
    <property type="protein sequence ID" value="KEH35556"/>
    <property type="gene ID" value="MTR_3g094110"/>
</dbReference>
<organism evidence="1 3">
    <name type="scientific">Medicago truncatula</name>
    <name type="common">Barrel medic</name>
    <name type="synonym">Medicago tribuloides</name>
    <dbReference type="NCBI Taxonomy" id="3880"/>
    <lineage>
        <taxon>Eukaryota</taxon>
        <taxon>Viridiplantae</taxon>
        <taxon>Streptophyta</taxon>
        <taxon>Embryophyta</taxon>
        <taxon>Tracheophyta</taxon>
        <taxon>Spermatophyta</taxon>
        <taxon>Magnoliopsida</taxon>
        <taxon>eudicotyledons</taxon>
        <taxon>Gunneridae</taxon>
        <taxon>Pentapetalae</taxon>
        <taxon>rosids</taxon>
        <taxon>fabids</taxon>
        <taxon>Fabales</taxon>
        <taxon>Fabaceae</taxon>
        <taxon>Papilionoideae</taxon>
        <taxon>50 kb inversion clade</taxon>
        <taxon>NPAAA clade</taxon>
        <taxon>Hologalegina</taxon>
        <taxon>IRL clade</taxon>
        <taxon>Trifolieae</taxon>
        <taxon>Medicago</taxon>
    </lineage>
</organism>
<dbReference type="PANTHER" id="PTHR33223:SF11">
    <property type="entry name" value="ELEMENT PROTEIN, PUTATIVE-RELATED"/>
    <property type="match status" value="1"/>
</dbReference>
<dbReference type="HOGENOM" id="CLU_1035724_0_0_1"/>
<keyword evidence="3" id="KW-1185">Reference proteome</keyword>
<dbReference type="PANTHER" id="PTHR33223">
    <property type="entry name" value="CCHC-TYPE DOMAIN-CONTAINING PROTEIN"/>
    <property type="match status" value="1"/>
</dbReference>
<reference evidence="2" key="3">
    <citation type="submission" date="2015-04" db="UniProtKB">
        <authorList>
            <consortium name="EnsemblPlants"/>
        </authorList>
    </citation>
    <scope>IDENTIFICATION</scope>
    <source>
        <strain evidence="2">cv. Jemalong A17</strain>
    </source>
</reference>
<sequence>MAEEPRQTLGDYWKPRRIQSCIVLPPVDADVSYDLSSLIRSIRAFNQFGGLPSEDPKMHLNEFVETCSTLKCDALCDDSIRLRLFPFSLKDDAIWWFRWSLPEQSITTWDQLATKFLEKCPDHELPDWHRAHIFFEGLTPANRSLLDVSIGGFLRENKPTQAYDLLGDMAFIKYQLQFDKLGMEKVSGVLATHTLKQVQSLINIAQYLVTFVQNQQLSLPPPLMNELCKQIGYLSTNCQEGNSSETEEFNFAGNSIGKHSQQYDPSGYY</sequence>